<dbReference type="PANTHER" id="PTHR30454:SF0">
    <property type="entry name" value="4-HYDROXY-3-METHYLBUT-2-EN-1-YL DIPHOSPHATE SYNTHASE (FERREDOXIN), CHLOROPLASTIC"/>
    <property type="match status" value="1"/>
</dbReference>
<dbReference type="Gene3D" id="3.30.413.10">
    <property type="entry name" value="Sulfite Reductase Hemoprotein, domain 1"/>
    <property type="match status" value="1"/>
</dbReference>
<feature type="domain" description="IspG C-terminal" evidence="10">
    <location>
        <begin position="300"/>
        <end position="401"/>
    </location>
</feature>
<feature type="binding site" evidence="7">
    <location>
        <position position="306"/>
    </location>
    <ligand>
        <name>[4Fe-4S] cluster</name>
        <dbReference type="ChEBI" id="CHEBI:49883"/>
    </ligand>
</feature>
<evidence type="ECO:0000259" key="9">
    <source>
        <dbReference type="Pfam" id="PF04551"/>
    </source>
</evidence>
<keyword evidence="4 7" id="KW-0408">Iron</keyword>
<evidence type="ECO:0000313" key="11">
    <source>
        <dbReference type="EMBL" id="TMQ50070.1"/>
    </source>
</evidence>
<dbReference type="FunFam" id="3.30.413.10:FF:000012">
    <property type="entry name" value="4-hydroxy-3-methylbut-2-en-1-yl diphosphate synthase (flavodoxin)"/>
    <property type="match status" value="1"/>
</dbReference>
<gene>
    <name evidence="7 11" type="primary">ispG</name>
    <name evidence="11" type="synonym">gcpE</name>
    <name evidence="11" type="ORF">E6K71_03215</name>
</gene>
<dbReference type="InterPro" id="IPR011005">
    <property type="entry name" value="Dihydropteroate_synth-like_sf"/>
</dbReference>
<dbReference type="PANTHER" id="PTHR30454">
    <property type="entry name" value="4-HYDROXY-3-METHYLBUT-2-EN-1-YL DIPHOSPHATE SYNTHASE"/>
    <property type="match status" value="1"/>
</dbReference>
<feature type="region of interest" description="Disordered" evidence="8">
    <location>
        <begin position="1"/>
        <end position="21"/>
    </location>
</feature>
<evidence type="ECO:0000259" key="10">
    <source>
        <dbReference type="Pfam" id="PF26540"/>
    </source>
</evidence>
<dbReference type="AlphaFoldDB" id="A0A538SFC7"/>
<comment type="similarity">
    <text evidence="7">Belongs to the IspG family.</text>
</comment>
<dbReference type="NCBIfam" id="NF001540">
    <property type="entry name" value="PRK00366.1"/>
    <property type="match status" value="1"/>
</dbReference>
<keyword evidence="3 7" id="KW-0560">Oxidoreductase</keyword>
<dbReference type="Gene3D" id="3.20.20.20">
    <property type="entry name" value="Dihydropteroate synthase-like"/>
    <property type="match status" value="1"/>
</dbReference>
<reference evidence="11 12" key="1">
    <citation type="journal article" date="2019" name="Nat. Microbiol.">
        <title>Mediterranean grassland soil C-N compound turnover is dependent on rainfall and depth, and is mediated by genomically divergent microorganisms.</title>
        <authorList>
            <person name="Diamond S."/>
            <person name="Andeer P.F."/>
            <person name="Li Z."/>
            <person name="Crits-Christoph A."/>
            <person name="Burstein D."/>
            <person name="Anantharaman K."/>
            <person name="Lane K.R."/>
            <person name="Thomas B.C."/>
            <person name="Pan C."/>
            <person name="Northen T.R."/>
            <person name="Banfield J.F."/>
        </authorList>
    </citation>
    <scope>NUCLEOTIDE SEQUENCE [LARGE SCALE GENOMIC DNA]</scope>
    <source>
        <strain evidence="11">WS_1</strain>
    </source>
</reference>
<comment type="catalytic activity">
    <reaction evidence="7">
        <text>(2E)-4-hydroxy-3-methylbut-2-enyl diphosphate + oxidized [flavodoxin] + H2O + 2 H(+) = 2-C-methyl-D-erythritol 2,4-cyclic diphosphate + reduced [flavodoxin]</text>
        <dbReference type="Rhea" id="RHEA:43604"/>
        <dbReference type="Rhea" id="RHEA-COMP:10622"/>
        <dbReference type="Rhea" id="RHEA-COMP:10623"/>
        <dbReference type="ChEBI" id="CHEBI:15377"/>
        <dbReference type="ChEBI" id="CHEBI:15378"/>
        <dbReference type="ChEBI" id="CHEBI:57618"/>
        <dbReference type="ChEBI" id="CHEBI:58210"/>
        <dbReference type="ChEBI" id="CHEBI:58483"/>
        <dbReference type="ChEBI" id="CHEBI:128753"/>
        <dbReference type="EC" id="1.17.7.3"/>
    </reaction>
</comment>
<protein>
    <recommendedName>
        <fullName evidence="7">4-hydroxy-3-methylbut-2-en-1-yl diphosphate synthase (flavodoxin)</fullName>
        <ecNumber evidence="7">1.17.7.3</ecNumber>
    </recommendedName>
    <alternativeName>
        <fullName evidence="7">1-hydroxy-2-methyl-2-(E)-butenyl 4-diphosphate synthase</fullName>
    </alternativeName>
</protein>
<accession>A0A538SFC7</accession>
<dbReference type="GO" id="GO:0141197">
    <property type="term" value="F:4-hydroxy-3-methylbut-2-enyl-diphosphate synthase activity (flavodoxin)"/>
    <property type="evidence" value="ECO:0007669"/>
    <property type="project" value="UniProtKB-EC"/>
</dbReference>
<name>A0A538SFC7_UNCEI</name>
<feature type="binding site" evidence="7">
    <location>
        <position position="349"/>
    </location>
    <ligand>
        <name>[4Fe-4S] cluster</name>
        <dbReference type="ChEBI" id="CHEBI:49883"/>
    </ligand>
</feature>
<comment type="pathway">
    <text evidence="7">Isoprenoid biosynthesis; isopentenyl diphosphate biosynthesis via DXP pathway; isopentenyl diphosphate from 1-deoxy-D-xylulose 5-phosphate: step 5/6.</text>
</comment>
<dbReference type="GO" id="GO:0016114">
    <property type="term" value="P:terpenoid biosynthetic process"/>
    <property type="evidence" value="ECO:0007669"/>
    <property type="project" value="InterPro"/>
</dbReference>
<proteinExistence type="inferred from homology"/>
<evidence type="ECO:0000256" key="4">
    <source>
        <dbReference type="ARBA" id="ARBA00023004"/>
    </source>
</evidence>
<keyword evidence="5 7" id="KW-0411">Iron-sulfur</keyword>
<keyword evidence="6 7" id="KW-0414">Isoprene biosynthesis</keyword>
<dbReference type="EMBL" id="VBOR01000043">
    <property type="protein sequence ID" value="TMQ50070.1"/>
    <property type="molecule type" value="Genomic_DNA"/>
</dbReference>
<dbReference type="GO" id="GO:0005506">
    <property type="term" value="F:iron ion binding"/>
    <property type="evidence" value="ECO:0007669"/>
    <property type="project" value="InterPro"/>
</dbReference>
<dbReference type="Pfam" id="PF26540">
    <property type="entry name" value="GcpE_C"/>
    <property type="match status" value="1"/>
</dbReference>
<dbReference type="NCBIfam" id="TIGR00612">
    <property type="entry name" value="ispG_gcpE"/>
    <property type="match status" value="1"/>
</dbReference>
<dbReference type="UniPathway" id="UPA00056">
    <property type="reaction ID" value="UER00096"/>
</dbReference>
<dbReference type="InterPro" id="IPR045854">
    <property type="entry name" value="NO2/SO3_Rdtase_4Fe4S_sf"/>
</dbReference>
<dbReference type="InterPro" id="IPR004588">
    <property type="entry name" value="IspG_bac-typ"/>
</dbReference>
<dbReference type="PIRSF" id="PIRSF004640">
    <property type="entry name" value="IspG"/>
    <property type="match status" value="1"/>
</dbReference>
<dbReference type="GO" id="GO:0046429">
    <property type="term" value="F:4-hydroxy-3-methylbut-2-en-1-yl diphosphate synthase activity (ferredoxin)"/>
    <property type="evidence" value="ECO:0007669"/>
    <property type="project" value="UniProtKB-UniRule"/>
</dbReference>
<dbReference type="Pfam" id="PF04551">
    <property type="entry name" value="GcpE"/>
    <property type="match status" value="1"/>
</dbReference>
<comment type="cofactor">
    <cofactor evidence="7">
        <name>[4Fe-4S] cluster</name>
        <dbReference type="ChEBI" id="CHEBI:49883"/>
    </cofactor>
    <text evidence="7">Binds 1 [4Fe-4S] cluster.</text>
</comment>
<evidence type="ECO:0000256" key="5">
    <source>
        <dbReference type="ARBA" id="ARBA00023014"/>
    </source>
</evidence>
<evidence type="ECO:0000256" key="3">
    <source>
        <dbReference type="ARBA" id="ARBA00023002"/>
    </source>
</evidence>
<comment type="function">
    <text evidence="7">Converts 2C-methyl-D-erythritol 2,4-cyclodiphosphate (ME-2,4cPP) into 1-hydroxy-2-methyl-2-(E)-butenyl 4-diphosphate.</text>
</comment>
<sequence>MTSSQEGSGGPRASTKVRIGPVTIGGGSPVAVQSMTNTDTADARATADQTIALAEAGSELVRVTVNTPEAAKAVPEMVGRVRDAGVLAPIIGDFHFSGHILLTEHPECARVLDKYRINPGNVGAGARHDAHFRRIIEVAVANGKPVRIGVNWGSLDRELLTELMDQNARRAEPLDDREITLDAMFQSAVRSAALAEEFGQSHDAIVLSAKVSGVRDLIAIYRRLAFETDYALHLGLTEAGMGMKGIVASTAGLSSLLLDGIGDTIRVSLTPAPGGDRREEVRVCQQILQSLDIRHFLPQVTSCPGCGRTTSTYFQELAETVNLHIRERMPHWKALYPGVEEMRVAVMGCVVNGPGESRHANIGISLPGTAEEPKAPVFLDGRQVTTLKGPEIAAEFLKLIDEYVLTHYGSRLHAESPHR</sequence>
<dbReference type="EC" id="1.17.7.3" evidence="7"/>
<evidence type="ECO:0000256" key="1">
    <source>
        <dbReference type="ARBA" id="ARBA00022485"/>
    </source>
</evidence>
<evidence type="ECO:0000256" key="7">
    <source>
        <dbReference type="HAMAP-Rule" id="MF_00159"/>
    </source>
</evidence>
<dbReference type="InterPro" id="IPR058579">
    <property type="entry name" value="IspG_C"/>
</dbReference>
<evidence type="ECO:0000256" key="8">
    <source>
        <dbReference type="SAM" id="MobiDB-lite"/>
    </source>
</evidence>
<dbReference type="InterPro" id="IPR058578">
    <property type="entry name" value="IspG_TIM"/>
</dbReference>
<organism evidence="11 12">
    <name type="scientific">Eiseniibacteriota bacterium</name>
    <dbReference type="NCBI Taxonomy" id="2212470"/>
    <lineage>
        <taxon>Bacteria</taxon>
        <taxon>Candidatus Eiseniibacteriota</taxon>
    </lineage>
</organism>
<dbReference type="GO" id="GO:0051539">
    <property type="term" value="F:4 iron, 4 sulfur cluster binding"/>
    <property type="evidence" value="ECO:0007669"/>
    <property type="project" value="UniProtKB-UniRule"/>
</dbReference>
<evidence type="ECO:0000256" key="6">
    <source>
        <dbReference type="ARBA" id="ARBA00023229"/>
    </source>
</evidence>
<keyword evidence="1 7" id="KW-0004">4Fe-4S</keyword>
<comment type="caution">
    <text evidence="11">The sequence shown here is derived from an EMBL/GenBank/DDBJ whole genome shotgun (WGS) entry which is preliminary data.</text>
</comment>
<feature type="binding site" evidence="7">
    <location>
        <position position="303"/>
    </location>
    <ligand>
        <name>[4Fe-4S] cluster</name>
        <dbReference type="ChEBI" id="CHEBI:49883"/>
    </ligand>
</feature>
<feature type="binding site" evidence="7">
    <location>
        <position position="356"/>
    </location>
    <ligand>
        <name>[4Fe-4S] cluster</name>
        <dbReference type="ChEBI" id="CHEBI:49883"/>
    </ligand>
</feature>
<evidence type="ECO:0000313" key="12">
    <source>
        <dbReference type="Proteomes" id="UP000316292"/>
    </source>
</evidence>
<keyword evidence="2 7" id="KW-0479">Metal-binding</keyword>
<feature type="domain" description="IspG TIM-barrel" evidence="9">
    <location>
        <begin position="15"/>
        <end position="285"/>
    </location>
</feature>
<evidence type="ECO:0000256" key="2">
    <source>
        <dbReference type="ARBA" id="ARBA00022723"/>
    </source>
</evidence>
<dbReference type="InterPro" id="IPR016425">
    <property type="entry name" value="IspG_bac"/>
</dbReference>
<dbReference type="Proteomes" id="UP000316292">
    <property type="component" value="Unassembled WGS sequence"/>
</dbReference>
<dbReference type="HAMAP" id="MF_00159">
    <property type="entry name" value="IspG"/>
    <property type="match status" value="1"/>
</dbReference>
<dbReference type="GO" id="GO:0019288">
    <property type="term" value="P:isopentenyl diphosphate biosynthetic process, methylerythritol 4-phosphate pathway"/>
    <property type="evidence" value="ECO:0007669"/>
    <property type="project" value="UniProtKB-UniRule"/>
</dbReference>